<organism evidence="1 2">
    <name type="scientific">Thiohalocapsa marina</name>
    <dbReference type="NCBI Taxonomy" id="424902"/>
    <lineage>
        <taxon>Bacteria</taxon>
        <taxon>Pseudomonadati</taxon>
        <taxon>Pseudomonadota</taxon>
        <taxon>Gammaproteobacteria</taxon>
        <taxon>Chromatiales</taxon>
        <taxon>Chromatiaceae</taxon>
        <taxon>Thiohalocapsa</taxon>
    </lineage>
</organism>
<keyword evidence="2" id="KW-1185">Reference proteome</keyword>
<protein>
    <submittedName>
        <fullName evidence="1">PIN domain-containing protein</fullName>
    </submittedName>
</protein>
<dbReference type="EMBL" id="VWXX01000026">
    <property type="protein sequence ID" value="KAA6183922.1"/>
    <property type="molecule type" value="Genomic_DNA"/>
</dbReference>
<dbReference type="Proteomes" id="UP000322981">
    <property type="component" value="Unassembled WGS sequence"/>
</dbReference>
<reference evidence="1 2" key="1">
    <citation type="submission" date="2019-09" db="EMBL/GenBank/DDBJ databases">
        <title>Whole-genome sequence of the purple sulfur bacterium Thiohalocapsa marina DSM 19078.</title>
        <authorList>
            <person name="Kyndt J.A."/>
            <person name="Meyer T.E."/>
        </authorList>
    </citation>
    <scope>NUCLEOTIDE SEQUENCE [LARGE SCALE GENOMIC DNA]</scope>
    <source>
        <strain evidence="1 2">DSM 19078</strain>
    </source>
</reference>
<proteinExistence type="predicted"/>
<sequence length="152" mass="17529">MSAICLVDTTVFVEILNVPIKAKRHQETLAQLRERIASNSEELFLPMATVLETGNHIGQNGDGQQRRQCAERFVEQVRLALEGKSPFKPLRFLDEPDFLVWLQDFPEHASRGSGLGDLSIIQDWQRLCAQNPHRRVYIWSFDRHLIGYDRSV</sequence>
<gene>
    <name evidence="1" type="ORF">F2Q65_14015</name>
</gene>
<name>A0A5M8FRJ9_9GAMM</name>
<dbReference type="Gene3D" id="3.40.50.1010">
    <property type="entry name" value="5'-nuclease"/>
    <property type="match status" value="1"/>
</dbReference>
<dbReference type="OrthoDB" id="158697at2"/>
<comment type="caution">
    <text evidence="1">The sequence shown here is derived from an EMBL/GenBank/DDBJ whole genome shotgun (WGS) entry which is preliminary data.</text>
</comment>
<accession>A0A5M8FRJ9</accession>
<dbReference type="InterPro" id="IPR029060">
    <property type="entry name" value="PIN-like_dom_sf"/>
</dbReference>
<evidence type="ECO:0000313" key="2">
    <source>
        <dbReference type="Proteomes" id="UP000322981"/>
    </source>
</evidence>
<evidence type="ECO:0000313" key="1">
    <source>
        <dbReference type="EMBL" id="KAA6183922.1"/>
    </source>
</evidence>
<dbReference type="RefSeq" id="WP_150094033.1">
    <property type="nucleotide sequence ID" value="NZ_VWXX01000026.1"/>
</dbReference>
<dbReference type="SUPFAM" id="SSF88723">
    <property type="entry name" value="PIN domain-like"/>
    <property type="match status" value="1"/>
</dbReference>
<dbReference type="AlphaFoldDB" id="A0A5M8FRJ9"/>